<dbReference type="GO" id="GO:0005940">
    <property type="term" value="C:septin ring"/>
    <property type="evidence" value="ECO:0007669"/>
    <property type="project" value="InterPro"/>
</dbReference>
<dbReference type="Proteomes" id="UP000294726">
    <property type="component" value="Chromosome"/>
</dbReference>
<feature type="coiled-coil region" evidence="6">
    <location>
        <begin position="310"/>
        <end position="337"/>
    </location>
</feature>
<comment type="similarity">
    <text evidence="6">Belongs to the EzrA family.</text>
</comment>
<keyword evidence="3 6" id="KW-0175">Coiled coil</keyword>
<evidence type="ECO:0000313" key="8">
    <source>
        <dbReference type="EMBL" id="VDB98677.1"/>
    </source>
</evidence>
<dbReference type="RefSeq" id="WP_002822176.1">
    <property type="nucleotide sequence ID" value="NZ_CP014324.1"/>
</dbReference>
<dbReference type="GO" id="GO:0000917">
    <property type="term" value="P:division septum assembly"/>
    <property type="evidence" value="ECO:0007669"/>
    <property type="project" value="UniProtKB-KW"/>
</dbReference>
<dbReference type="EMBL" id="LR031358">
    <property type="protein sequence ID" value="VDB98677.1"/>
    <property type="molecule type" value="Genomic_DNA"/>
</dbReference>
<evidence type="ECO:0000256" key="2">
    <source>
        <dbReference type="ARBA" id="ARBA00022989"/>
    </source>
</evidence>
<reference evidence="7 9" key="1">
    <citation type="journal article" date="2016" name="BMC Genomics">
        <title>Consensus pan-genome assembly of the specialised wine bacterium Oenococcus oeni.</title>
        <authorList>
            <person name="Sternes P.R."/>
            <person name="Borneman A.R."/>
        </authorList>
    </citation>
    <scope>NUCLEOTIDE SEQUENCE [LARGE SCALE GENOMIC DNA]</scope>
    <source>
        <strain evidence="7 9">AWRIB661</strain>
    </source>
</reference>
<proteinExistence type="inferred from homology"/>
<dbReference type="GO" id="GO:0000921">
    <property type="term" value="P:septin ring assembly"/>
    <property type="evidence" value="ECO:0007669"/>
    <property type="project" value="InterPro"/>
</dbReference>
<name>A0A483BE62_OENOE</name>
<dbReference type="AlphaFoldDB" id="A0A483BE62"/>
<evidence type="ECO:0000256" key="4">
    <source>
        <dbReference type="ARBA" id="ARBA00023136"/>
    </source>
</evidence>
<keyword evidence="2 6" id="KW-1133">Transmembrane helix</keyword>
<keyword evidence="6" id="KW-1003">Cell membrane</keyword>
<keyword evidence="1 6" id="KW-0812">Transmembrane</keyword>
<reference evidence="8 10" key="2">
    <citation type="submission" date="2018-08" db="EMBL/GenBank/DDBJ databases">
        <authorList>
            <person name="Lorentzen P. G. S. M."/>
        </authorList>
    </citation>
    <scope>NUCLEOTIDE SEQUENCE [LARGE SCALE GENOMIC DNA]</scope>
    <source>
        <strain evidence="8 10">CRBO_1381</strain>
    </source>
</reference>
<dbReference type="Pfam" id="PF06160">
    <property type="entry name" value="EzrA"/>
    <property type="match status" value="1"/>
</dbReference>
<keyword evidence="6" id="KW-0132">Cell division</keyword>
<sequence>MIWVLLIISIILLVSYLAAVLFQRSYAKRANEVVEEKDKLAQINVRQALLDARKLSLTGKSLHEYQQLEADYNDIENSKFLHIDQLANSVVFDSRGLNVFKTRDEFNTLNSTLKETKAKIASIQSGLEKLNEVDQEHRKAVDELRLRYDKLRKKILAESFKYGPASEPLENVLSGLEDNFAKFVKLTESGDHTAATDVYEQLRVETNDLEKKMIDIPPLYDKLVNRYPTNFKELQNGADQLTKQGFVFDADPNVVIADMKKSHSQILNALKNLDMKKTADAERILEVQIKTLYDTIENEYGAEYDVKKNDRRLTNQLKHVRAQNQELTLEIDRLAHRFTLSHSEVEDTRGWGEQIKSVSEQNEESKKRWHEKKAPFTAIREIQNGLFEQLDQIAKNQKDLYITISSYPQVFDDLKRISLQYSGELSNIRRILEQVDMPGLPADYRLQFISVQDEIKALNNMVSASRVNLDDAQRQAHEVTTDLADLKSSSSELYVNANLAVELIHYANRFSDRQEIISALQQARLYYERDLDYGRTVDLVGRALDQVDPGSYERLKDGYTNRNQTPF</sequence>
<gene>
    <name evidence="6 8" type="primary">ezrA</name>
    <name evidence="7" type="ORF">ATX59_06825</name>
    <name evidence="8" type="ORF">OENI_1404</name>
</gene>
<evidence type="ECO:0000313" key="10">
    <source>
        <dbReference type="Proteomes" id="UP000294726"/>
    </source>
</evidence>
<accession>A0A483BE62</accession>
<dbReference type="GO" id="GO:0005886">
    <property type="term" value="C:plasma membrane"/>
    <property type="evidence" value="ECO:0007669"/>
    <property type="project" value="UniProtKB-SubCell"/>
</dbReference>
<evidence type="ECO:0000256" key="3">
    <source>
        <dbReference type="ARBA" id="ARBA00023054"/>
    </source>
</evidence>
<protein>
    <recommendedName>
        <fullName evidence="6">Septation ring formation regulator EzrA</fullName>
    </recommendedName>
</protein>
<dbReference type="EMBL" id="MLOK01000047">
    <property type="protein sequence ID" value="OIM20812.1"/>
    <property type="molecule type" value="Genomic_DNA"/>
</dbReference>
<dbReference type="Proteomes" id="UP000181728">
    <property type="component" value="Unassembled WGS sequence"/>
</dbReference>
<keyword evidence="6" id="KW-0131">Cell cycle</keyword>
<dbReference type="HAMAP" id="MF_00728">
    <property type="entry name" value="EzrA"/>
    <property type="match status" value="1"/>
</dbReference>
<keyword evidence="4 6" id="KW-0472">Membrane</keyword>
<comment type="function">
    <text evidence="6">Negative regulator of FtsZ ring formation; modulates the frequency and position of FtsZ ring formation. Inhibits FtsZ ring formation at polar sites. Interacts either with FtsZ or with one of its binding partners to promote depolymerization.</text>
</comment>
<feature type="topological domain" description="Extracellular" evidence="6">
    <location>
        <begin position="1"/>
        <end position="3"/>
    </location>
</feature>
<keyword evidence="5 6" id="KW-0717">Septation</keyword>
<evidence type="ECO:0000256" key="6">
    <source>
        <dbReference type="HAMAP-Rule" id="MF_00728"/>
    </source>
</evidence>
<dbReference type="NCBIfam" id="NF003409">
    <property type="entry name" value="PRK04778.1-3"/>
    <property type="match status" value="1"/>
</dbReference>
<evidence type="ECO:0000313" key="9">
    <source>
        <dbReference type="Proteomes" id="UP000181728"/>
    </source>
</evidence>
<evidence type="ECO:0000313" key="7">
    <source>
        <dbReference type="EMBL" id="OIM20812.1"/>
    </source>
</evidence>
<dbReference type="InterPro" id="IPR010379">
    <property type="entry name" value="EzrA"/>
</dbReference>
<feature type="coiled-coil region" evidence="6">
    <location>
        <begin position="113"/>
        <end position="154"/>
    </location>
</feature>
<evidence type="ECO:0000256" key="1">
    <source>
        <dbReference type="ARBA" id="ARBA00022692"/>
    </source>
</evidence>
<feature type="coiled-coil region" evidence="6">
    <location>
        <begin position="455"/>
        <end position="489"/>
    </location>
</feature>
<evidence type="ECO:0000256" key="5">
    <source>
        <dbReference type="ARBA" id="ARBA00023210"/>
    </source>
</evidence>
<feature type="topological domain" description="Cytoplasmic" evidence="6">
    <location>
        <begin position="23"/>
        <end position="567"/>
    </location>
</feature>
<comment type="subcellular location">
    <subcellularLocation>
        <location evidence="6">Cell membrane</location>
        <topology evidence="6">Single-pass membrane protein</topology>
    </subcellularLocation>
    <text evidence="6">Colocalized with FtsZ to the nascent septal site.</text>
</comment>
<organism evidence="7 9">
    <name type="scientific">Oenococcus oeni</name>
    <name type="common">Leuconostoc oenos</name>
    <dbReference type="NCBI Taxonomy" id="1247"/>
    <lineage>
        <taxon>Bacteria</taxon>
        <taxon>Bacillati</taxon>
        <taxon>Bacillota</taxon>
        <taxon>Bacilli</taxon>
        <taxon>Lactobacillales</taxon>
        <taxon>Lactobacillaceae</taxon>
        <taxon>Oenococcus</taxon>
    </lineage>
</organism>